<dbReference type="InterPro" id="IPR004843">
    <property type="entry name" value="Calcineurin-like_PHP"/>
</dbReference>
<protein>
    <submittedName>
        <fullName evidence="2">Phosphatase DCR2</fullName>
    </submittedName>
</protein>
<dbReference type="Pfam" id="PF00149">
    <property type="entry name" value="Metallophos"/>
    <property type="match status" value="1"/>
</dbReference>
<dbReference type="Proteomes" id="UP000469559">
    <property type="component" value="Unassembled WGS sequence"/>
</dbReference>
<dbReference type="GO" id="GO:0005737">
    <property type="term" value="C:cytoplasm"/>
    <property type="evidence" value="ECO:0007669"/>
    <property type="project" value="TreeGrafter"/>
</dbReference>
<feature type="domain" description="Calcineurin-like phosphoesterase" evidence="1">
    <location>
        <begin position="178"/>
        <end position="432"/>
    </location>
</feature>
<evidence type="ECO:0000259" key="1">
    <source>
        <dbReference type="Pfam" id="PF00149"/>
    </source>
</evidence>
<dbReference type="Gene3D" id="3.60.21.10">
    <property type="match status" value="1"/>
</dbReference>
<organism evidence="2 3">
    <name type="scientific">Lachnellula arida</name>
    <dbReference type="NCBI Taxonomy" id="1316785"/>
    <lineage>
        <taxon>Eukaryota</taxon>
        <taxon>Fungi</taxon>
        <taxon>Dikarya</taxon>
        <taxon>Ascomycota</taxon>
        <taxon>Pezizomycotina</taxon>
        <taxon>Leotiomycetes</taxon>
        <taxon>Helotiales</taxon>
        <taxon>Lachnaceae</taxon>
        <taxon>Lachnellula</taxon>
    </lineage>
</organism>
<sequence>MATSSTPTPVIAHPVVTDLTICIFPPTVSLSTCSLDPRIWHRIEKELYLYTSQQSAWLYVALANEEELAAEDLLVMDIRVGEPRPNPSSDHSWESRPGGIWVLRSKFSGKIDQAVTEVDVLFGTDAVDPRPQWALMRSSLQLDAQPKVPVARLSVLHGRAKPRPDARAALRVREDGKFKIVQISDTHMVTGVGVCKDAIDALGNNLPESEADPLTVGFIGKILDVEKPDLVIFTGDQLHHDISDSQSALFKVVAPIIERLIPFAAVLGNHDSEGIHALSRTAQMSILQNLPFSLCEPGPEQVDGIGNFYLQVLAPAPSQLPLSTFYFLDSHGQIPSKIHNPDYDPIKQSQIDWFTKTSHAQRSAREKDDNDNRFHLSLAFLHIPLPEFGDGHLSIRNGHRREPTEGPSFNSDFYDALVKGGISALGCGHDHVNDFCGLLPQPTQRDGDETPQPGPWLCYGGGSGFGGYCSYGRKRFHRRTRVWELHTSTGTLKTWKRVEYAMDRVDEMVLVESGAVVDPPGEEAEGRSCVVNSRILGHGIYLRHLSVPELPLLPYSAIYRGKLTEYCQRWCLRSTFSSDA</sequence>
<dbReference type="InterPro" id="IPR029052">
    <property type="entry name" value="Metallo-depent_PP-like"/>
</dbReference>
<comment type="caution">
    <text evidence="2">The sequence shown here is derived from an EMBL/GenBank/DDBJ whole genome shotgun (WGS) entry which is preliminary data.</text>
</comment>
<dbReference type="PANTHER" id="PTHR32440:SF0">
    <property type="entry name" value="PHOSPHATASE DCR2-RELATED"/>
    <property type="match status" value="1"/>
</dbReference>
<keyword evidence="3" id="KW-1185">Reference proteome</keyword>
<dbReference type="CDD" id="cd07383">
    <property type="entry name" value="MPP_Dcr2"/>
    <property type="match status" value="1"/>
</dbReference>
<evidence type="ECO:0000313" key="2">
    <source>
        <dbReference type="EMBL" id="TVY13137.1"/>
    </source>
</evidence>
<dbReference type="SUPFAM" id="SSF56300">
    <property type="entry name" value="Metallo-dependent phosphatases"/>
    <property type="match status" value="1"/>
</dbReference>
<dbReference type="OrthoDB" id="783096at2759"/>
<dbReference type="EMBL" id="QGMF01001096">
    <property type="protein sequence ID" value="TVY13137.1"/>
    <property type="molecule type" value="Genomic_DNA"/>
</dbReference>
<evidence type="ECO:0000313" key="3">
    <source>
        <dbReference type="Proteomes" id="UP000469559"/>
    </source>
</evidence>
<dbReference type="GO" id="GO:0004721">
    <property type="term" value="F:phosphoprotein phosphatase activity"/>
    <property type="evidence" value="ECO:0007669"/>
    <property type="project" value="TreeGrafter"/>
</dbReference>
<dbReference type="PANTHER" id="PTHR32440">
    <property type="entry name" value="PHOSPHATASE DCR2-RELATED-RELATED"/>
    <property type="match status" value="1"/>
</dbReference>
<reference evidence="2 3" key="1">
    <citation type="submission" date="2018-05" db="EMBL/GenBank/DDBJ databases">
        <title>Whole genome sequencing for identification of molecular markers to develop diagnostic detection tools for the regulated plant pathogen Lachnellula willkommii.</title>
        <authorList>
            <person name="Giroux E."/>
            <person name="Bilodeau G."/>
        </authorList>
    </citation>
    <scope>NUCLEOTIDE SEQUENCE [LARGE SCALE GENOMIC DNA]</scope>
    <source>
        <strain evidence="2 3">CBS 203.66</strain>
    </source>
</reference>
<gene>
    <name evidence="2" type="primary">DCR2_1</name>
    <name evidence="2" type="ORF">LARI1_G009138</name>
</gene>
<name>A0A8T9B0L1_9HELO</name>
<dbReference type="AlphaFoldDB" id="A0A8T9B0L1"/>
<accession>A0A8T9B0L1</accession>
<proteinExistence type="predicted"/>